<feature type="domain" description="Glycoside hydrolase family 33 N-terminal" evidence="10">
    <location>
        <begin position="106"/>
        <end position="280"/>
    </location>
</feature>
<comment type="catalytic activity">
    <reaction evidence="1">
        <text>Hydrolysis of alpha-(2-&gt;3)-, alpha-(2-&gt;6)-, alpha-(2-&gt;8)- glycosidic linkages of terminal sialic acid residues in oligosaccharides, glycoproteins, glycolipids, colominic acid and synthetic substrates.</text>
        <dbReference type="EC" id="3.2.1.18"/>
    </reaction>
</comment>
<dbReference type="InterPro" id="IPR023364">
    <property type="entry name" value="Trans_sialidase_dom3"/>
</dbReference>
<dbReference type="InterPro" id="IPR011040">
    <property type="entry name" value="Sialidase"/>
</dbReference>
<dbReference type="Proteomes" id="UP000280759">
    <property type="component" value="Unassembled WGS sequence"/>
</dbReference>
<evidence type="ECO:0000313" key="12">
    <source>
        <dbReference type="EMBL" id="VDC43715.1"/>
    </source>
</evidence>
<comment type="similarity">
    <text evidence="2">Belongs to the glycosyl hydrolase 33 family.</text>
</comment>
<keyword evidence="7 12" id="KW-0326">Glycosidase</keyword>
<name>A0A3P5XT56_STRCB</name>
<proteinExistence type="inferred from homology"/>
<feature type="domain" description="Sialidase" evidence="11">
    <location>
        <begin position="511"/>
        <end position="714"/>
    </location>
</feature>
<dbReference type="EMBL" id="UXEP01000056">
    <property type="protein sequence ID" value="VDC43715.1"/>
    <property type="molecule type" value="Genomic_DNA"/>
</dbReference>
<dbReference type="AlphaFoldDB" id="A0A3P5XT56"/>
<dbReference type="InterPro" id="IPR026856">
    <property type="entry name" value="Sialidase_fam"/>
</dbReference>
<evidence type="ECO:0000256" key="4">
    <source>
        <dbReference type="ARBA" id="ARBA00022729"/>
    </source>
</evidence>
<keyword evidence="13" id="KW-1185">Reference proteome</keyword>
<dbReference type="GO" id="GO:0009313">
    <property type="term" value="P:oligosaccharide catabolic process"/>
    <property type="evidence" value="ECO:0007669"/>
    <property type="project" value="TreeGrafter"/>
</dbReference>
<reference evidence="12 13" key="1">
    <citation type="submission" date="2018-10" db="EMBL/GenBank/DDBJ databases">
        <authorList>
            <consortium name="Molecular Microbiology and Infection Unit (UMMI)"/>
            <person name="Machado M."/>
        </authorList>
    </citation>
    <scope>NUCLEOTIDE SEQUENCE [LARGE SCALE GENOMIC DNA]</scope>
    <source>
        <strain evidence="12">FMV2238.02</strain>
    </source>
</reference>
<feature type="region of interest" description="Disordered" evidence="8">
    <location>
        <begin position="48"/>
        <end position="88"/>
    </location>
</feature>
<dbReference type="InterPro" id="IPR036278">
    <property type="entry name" value="Sialidase_sf"/>
</dbReference>
<evidence type="ECO:0000259" key="11">
    <source>
        <dbReference type="Pfam" id="PF13088"/>
    </source>
</evidence>
<feature type="compositionally biased region" description="Polar residues" evidence="8">
    <location>
        <begin position="48"/>
        <end position="65"/>
    </location>
</feature>
<dbReference type="SUPFAM" id="SSF49899">
    <property type="entry name" value="Concanavalin A-like lectins/glucanases"/>
    <property type="match status" value="1"/>
</dbReference>
<feature type="chain" id="PRO_5043714002" description="exo-alpha-sialidase" evidence="9">
    <location>
        <begin position="27"/>
        <end position="751"/>
    </location>
</feature>
<sequence length="751" mass="83004" precursor="true">MNFNKYFISLTATTLMAFILANPVNADQRDNSIVKSLSTVTEMTSIQPTSTLLESSEVATPSSNTDIKESSTVTASPTSSSPIDSATSKPVISESPVFEVSNVTLNGQGTDVTGQVGDKLQGNDFTVVVTYNQTKNSGVQALFGISNSKVGSQNSYLDVFVRDNGELGMEARDTSSNTNNLVSRPASVWGKYQNQPVTNTVALVADSLTNSYSLYANGTKVVEKKVDHYLTLDDIKGINSFVLGGVKRSEKVDFGFNGVIENIKVYNQALEAAVVEKMTKTQITSHLIYTANDATGSNYFRIPVLYTLSNGRVLSSIDARYGGTHDFLNKINIATSYSDDNGVTWKKPRLTLAFDDFANVPLEWPRDPGMRDLQISGGATYIDSVMVEKPNHQVLMFADVMPAGVSFREATRVDSGYKEVNGKTYLKLKKVGDEDYNYTIRENGAIYDDRTNQATSYSIDKDFSIKENGNALKVEQYSVSFENNTKTEYKNGKMVNMNIFYKDSLFKVVPTNYIAYVTSDDSGETWSTPTLLPPIMGLKRNAPYLGPGRGIVDSKTGRIIVASYTGKESVFIYSDDNGQTWDAKVVSLPSSWSAEAQIVELRPGVLQAYMRTNNGKIAYLTSENSGETWGTPEYLNFVSNPGYGTQLSVINYSQKIDGKRAIILSTPNSSSGRRHGQVSIGLINDDNTIEWRYHHDVDFSQYGFSYSTLTELPNHDIGLMFEKFDSWSRNELHMKNVVPYVSFNIEDLKTK</sequence>
<evidence type="ECO:0000256" key="6">
    <source>
        <dbReference type="ARBA" id="ARBA00022801"/>
    </source>
</evidence>
<evidence type="ECO:0000256" key="7">
    <source>
        <dbReference type="ARBA" id="ARBA00023295"/>
    </source>
</evidence>
<organism evidence="12 13">
    <name type="scientific">Streptococcus canis</name>
    <dbReference type="NCBI Taxonomy" id="1329"/>
    <lineage>
        <taxon>Bacteria</taxon>
        <taxon>Bacillati</taxon>
        <taxon>Bacillota</taxon>
        <taxon>Bacilli</taxon>
        <taxon>Lactobacillales</taxon>
        <taxon>Streptococcaceae</taxon>
        <taxon>Streptococcus</taxon>
    </lineage>
</organism>
<keyword evidence="5" id="KW-0677">Repeat</keyword>
<dbReference type="GO" id="GO:0004308">
    <property type="term" value="F:exo-alpha-sialidase activity"/>
    <property type="evidence" value="ECO:0007669"/>
    <property type="project" value="UniProtKB-EC"/>
</dbReference>
<dbReference type="InterPro" id="IPR013320">
    <property type="entry name" value="ConA-like_dom_sf"/>
</dbReference>
<dbReference type="InterPro" id="IPR004124">
    <property type="entry name" value="Glyco_hydro_33_N"/>
</dbReference>
<evidence type="ECO:0000313" key="13">
    <source>
        <dbReference type="Proteomes" id="UP000280759"/>
    </source>
</evidence>
<dbReference type="RefSeq" id="WP_125074949.1">
    <property type="nucleotide sequence ID" value="NZ_BLKN01000007.1"/>
</dbReference>
<dbReference type="GO" id="GO:0005737">
    <property type="term" value="C:cytoplasm"/>
    <property type="evidence" value="ECO:0007669"/>
    <property type="project" value="TreeGrafter"/>
</dbReference>
<evidence type="ECO:0000256" key="9">
    <source>
        <dbReference type="SAM" id="SignalP"/>
    </source>
</evidence>
<dbReference type="Gene3D" id="2.120.10.10">
    <property type="match status" value="1"/>
</dbReference>
<dbReference type="PANTHER" id="PTHR10628:SF30">
    <property type="entry name" value="EXO-ALPHA-SIALIDASE"/>
    <property type="match status" value="1"/>
</dbReference>
<gene>
    <name evidence="12" type="primary">nanB</name>
    <name evidence="12" type="ORF">FMV2238Y02_22260</name>
</gene>
<dbReference type="Gene3D" id="2.40.220.10">
    <property type="entry name" value="Intramolecular Trans-sialidase, Domain 3"/>
    <property type="match status" value="1"/>
</dbReference>
<dbReference type="Pfam" id="PF13088">
    <property type="entry name" value="BNR_2"/>
    <property type="match status" value="1"/>
</dbReference>
<keyword evidence="4 9" id="KW-0732">Signal</keyword>
<evidence type="ECO:0000256" key="3">
    <source>
        <dbReference type="ARBA" id="ARBA00012733"/>
    </source>
</evidence>
<protein>
    <recommendedName>
        <fullName evidence="3">exo-alpha-sialidase</fullName>
        <ecNumber evidence="3">3.2.1.18</ecNumber>
    </recommendedName>
</protein>
<evidence type="ECO:0000256" key="1">
    <source>
        <dbReference type="ARBA" id="ARBA00000427"/>
    </source>
</evidence>
<dbReference type="GO" id="GO:0016020">
    <property type="term" value="C:membrane"/>
    <property type="evidence" value="ECO:0007669"/>
    <property type="project" value="TreeGrafter"/>
</dbReference>
<feature type="signal peptide" evidence="9">
    <location>
        <begin position="1"/>
        <end position="26"/>
    </location>
</feature>
<evidence type="ECO:0000256" key="2">
    <source>
        <dbReference type="ARBA" id="ARBA00009348"/>
    </source>
</evidence>
<dbReference type="PANTHER" id="PTHR10628">
    <property type="entry name" value="SIALIDASE"/>
    <property type="match status" value="1"/>
</dbReference>
<dbReference type="Pfam" id="PF02973">
    <property type="entry name" value="Sialidase"/>
    <property type="match status" value="1"/>
</dbReference>
<dbReference type="Gene3D" id="2.60.120.200">
    <property type="match status" value="1"/>
</dbReference>
<dbReference type="GO" id="GO:0006689">
    <property type="term" value="P:ganglioside catabolic process"/>
    <property type="evidence" value="ECO:0007669"/>
    <property type="project" value="TreeGrafter"/>
</dbReference>
<dbReference type="CDD" id="cd15482">
    <property type="entry name" value="Sialidase_non-viral"/>
    <property type="match status" value="1"/>
</dbReference>
<feature type="compositionally biased region" description="Low complexity" evidence="8">
    <location>
        <begin position="70"/>
        <end position="82"/>
    </location>
</feature>
<accession>A0A3P5XT56</accession>
<dbReference type="EC" id="3.2.1.18" evidence="3"/>
<evidence type="ECO:0000256" key="8">
    <source>
        <dbReference type="SAM" id="MobiDB-lite"/>
    </source>
</evidence>
<dbReference type="SUPFAM" id="SSF50939">
    <property type="entry name" value="Sialidases"/>
    <property type="match status" value="1"/>
</dbReference>
<evidence type="ECO:0000256" key="5">
    <source>
        <dbReference type="ARBA" id="ARBA00022737"/>
    </source>
</evidence>
<keyword evidence="6 12" id="KW-0378">Hydrolase</keyword>
<evidence type="ECO:0000259" key="10">
    <source>
        <dbReference type="Pfam" id="PF02973"/>
    </source>
</evidence>